<evidence type="ECO:0000313" key="2">
    <source>
        <dbReference type="Proteomes" id="UP000278552"/>
    </source>
</evidence>
<accession>A0A3G2KEY0</accession>
<dbReference type="RefSeq" id="YP_009815766.1">
    <property type="nucleotide sequence ID" value="NC_048099.1"/>
</dbReference>
<sequence length="196" mass="20730">MTTEIIEPAVDAFRLPAFVTAEEFSTWTNGKVAAADPRVEPLLKGASAGLRRYAGWHIAPVLEETLVGDGPGGRLLSLPTGRLVSVVSVDNGGTVVDLADVDPSLRLGMLELRSGWWSSRFGAVSVRVRHGFDLADVEDVRQIVKQVTANALASPMGATREQAGTVSISWATTAPGVAGGLSLLQRDLEVLAPFKI</sequence>
<dbReference type="KEGG" id="vg:55006997"/>
<protein>
    <submittedName>
        <fullName evidence="1">Head-to-tail adaptor</fullName>
    </submittedName>
</protein>
<name>A0A3G2KEY0_9CAUD</name>
<proteinExistence type="predicted"/>
<dbReference type="EMBL" id="MH834606">
    <property type="protein sequence ID" value="AYN57485.1"/>
    <property type="molecule type" value="Genomic_DNA"/>
</dbReference>
<dbReference type="GeneID" id="55006997"/>
<reference evidence="1 2" key="1">
    <citation type="submission" date="2018-09" db="EMBL/GenBank/DDBJ databases">
        <authorList>
            <person name="Giglietti G."/>
            <person name="Stoner T.H."/>
            <person name="Garlena R.A."/>
            <person name="Russell D.A."/>
            <person name="Pope W.H."/>
            <person name="Jacobs-Sera D."/>
            <person name="Hatfull G.F."/>
        </authorList>
    </citation>
    <scope>NUCLEOTIDE SEQUENCE [LARGE SCALE GENOMIC DNA]</scope>
</reference>
<organism evidence="1 2">
    <name type="scientific">Arthrobacter phage Coral</name>
    <dbReference type="NCBI Taxonomy" id="2419951"/>
    <lineage>
        <taxon>Viruses</taxon>
        <taxon>Duplodnaviria</taxon>
        <taxon>Heunggongvirae</taxon>
        <taxon>Uroviricota</taxon>
        <taxon>Caudoviricetes</taxon>
        <taxon>Coralvirus</taxon>
        <taxon>Coralvirus coral</taxon>
    </lineage>
</organism>
<dbReference type="Proteomes" id="UP000278552">
    <property type="component" value="Segment"/>
</dbReference>
<evidence type="ECO:0000313" key="1">
    <source>
        <dbReference type="EMBL" id="AYN57485.1"/>
    </source>
</evidence>
<keyword evidence="2" id="KW-1185">Reference proteome</keyword>
<gene>
    <name evidence="1" type="primary">9</name>
    <name evidence="1" type="ORF">PBI_CORAL_9</name>
</gene>